<accession>A0A4R2IKR9</accession>
<dbReference type="InterPro" id="IPR045608">
    <property type="entry name" value="Trypco2"/>
</dbReference>
<name>A0A4R2IKR9_9ACTN</name>
<evidence type="ECO:0000259" key="1">
    <source>
        <dbReference type="Pfam" id="PF19631"/>
    </source>
</evidence>
<keyword evidence="3" id="KW-1185">Reference proteome</keyword>
<dbReference type="Proteomes" id="UP000295573">
    <property type="component" value="Unassembled WGS sequence"/>
</dbReference>
<gene>
    <name evidence="2" type="ORF">EV646_109402</name>
</gene>
<dbReference type="AlphaFoldDB" id="A0A4R2IKR9"/>
<dbReference type="OrthoDB" id="3696289at2"/>
<comment type="caution">
    <text evidence="2">The sequence shown here is derived from an EMBL/GenBank/DDBJ whole genome shotgun (WGS) entry which is preliminary data.</text>
</comment>
<dbReference type="EMBL" id="SLWR01000009">
    <property type="protein sequence ID" value="TCO45227.1"/>
    <property type="molecule type" value="Genomic_DNA"/>
</dbReference>
<organism evidence="2 3">
    <name type="scientific">Kribbella antiqua</name>
    <dbReference type="NCBI Taxonomy" id="2512217"/>
    <lineage>
        <taxon>Bacteria</taxon>
        <taxon>Bacillati</taxon>
        <taxon>Actinomycetota</taxon>
        <taxon>Actinomycetes</taxon>
        <taxon>Propionibacteriales</taxon>
        <taxon>Kribbellaceae</taxon>
        <taxon>Kribbella</taxon>
    </lineage>
</organism>
<evidence type="ECO:0000313" key="3">
    <source>
        <dbReference type="Proteomes" id="UP000295573"/>
    </source>
</evidence>
<dbReference type="Pfam" id="PF19631">
    <property type="entry name" value="Trypco2"/>
    <property type="match status" value="1"/>
</dbReference>
<feature type="domain" description="Trypsin-co-occurring" evidence="1">
    <location>
        <begin position="13"/>
        <end position="88"/>
    </location>
</feature>
<sequence length="111" mass="11472">MSGRDERSADGLGLADAIALLRDELLRARAAAGGSDIQLPVESMTVELTVTATKSVDGKAGFKVPFVNLELGGGGSREHGSDQKVTVVFGSPVDRDGKPVKVAHATNELKG</sequence>
<reference evidence="2 3" key="1">
    <citation type="journal article" date="2015" name="Stand. Genomic Sci.">
        <title>Genomic Encyclopedia of Bacterial and Archaeal Type Strains, Phase III: the genomes of soil and plant-associated and newly described type strains.</title>
        <authorList>
            <person name="Whitman W.B."/>
            <person name="Woyke T."/>
            <person name="Klenk H.P."/>
            <person name="Zhou Y."/>
            <person name="Lilburn T.G."/>
            <person name="Beck B.J."/>
            <person name="De Vos P."/>
            <person name="Vandamme P."/>
            <person name="Eisen J.A."/>
            <person name="Garrity G."/>
            <person name="Hugenholtz P."/>
            <person name="Kyrpides N.C."/>
        </authorList>
    </citation>
    <scope>NUCLEOTIDE SEQUENCE [LARGE SCALE GENOMIC DNA]</scope>
    <source>
        <strain evidence="2 3">VKM Ac-2541</strain>
    </source>
</reference>
<protein>
    <recommendedName>
        <fullName evidence="1">Trypsin-co-occurring domain-containing protein</fullName>
    </recommendedName>
</protein>
<dbReference type="RefSeq" id="WP_132153083.1">
    <property type="nucleotide sequence ID" value="NZ_SLWR01000009.1"/>
</dbReference>
<proteinExistence type="predicted"/>
<evidence type="ECO:0000313" key="2">
    <source>
        <dbReference type="EMBL" id="TCO45227.1"/>
    </source>
</evidence>